<proteinExistence type="predicted"/>
<dbReference type="InterPro" id="IPR011964">
    <property type="entry name" value="YVTN_b-propeller_repeat"/>
</dbReference>
<dbReference type="InterPro" id="IPR051200">
    <property type="entry name" value="Host-pathogen_enzymatic-act"/>
</dbReference>
<dbReference type="PROSITE" id="PS50011">
    <property type="entry name" value="PROTEIN_KINASE_DOM"/>
    <property type="match status" value="1"/>
</dbReference>
<dbReference type="Gene3D" id="1.10.510.10">
    <property type="entry name" value="Transferase(Phosphotransferase) domain 1"/>
    <property type="match status" value="1"/>
</dbReference>
<evidence type="ECO:0000256" key="1">
    <source>
        <dbReference type="SAM" id="MobiDB-lite"/>
    </source>
</evidence>
<dbReference type="InterPro" id="IPR000719">
    <property type="entry name" value="Prot_kinase_dom"/>
</dbReference>
<evidence type="ECO:0000313" key="3">
    <source>
        <dbReference type="EMBL" id="MCO1656763.1"/>
    </source>
</evidence>
<sequence length="671" mass="70050">MGRAFGPYELRRRLWRNPSSEVWSAVEVATGDRVAVRMLRPERSDDQPFRERFLRELDEVAELRHDHIAPITAFARHDGRLYVATQLLDGDLVEQVRDRGPLPPAAAVEVIEQVAAALDAVHDAGLVHGDLRPSKVLVREVPRTAYLNGFGVGCSVGADGRGVTGAGGVFTAPRHIAPERFPRAVRPEARAAEAERVARVAGDRRIDVYALACLLFHALTGRPAFPEGNRPELGETRPPPRASTLRRGIPEGLNRVIVTGLASDPDRRYATAGRFAVAAREALTTPETPWVKRRTGRPASGGRTPTDPRSTAEPPPPPRPRPEPGPRPQPGPGRPSAGDGRRRPRRVGRVLAGLAAAAALAAGGLWLASGEGEPPQAGIPVAGEPGAIALSPDGLTAWTTDATADTVSVIDLTARAVVASVPVGDAPRAIALSPDGAAAYVVNHGADSVSIIRLADRVVVATVPVGEEPTDVALDADGGRAFVNDQEGGTISVIDTATRTVDEPLRVSALWGDSGDEVVVTPDGSRALVSLTSWWSDDSLLVVDTGRDDVLATIPVGEAPRGLVISPDGARAYVANTADGTLTVVDAANGAVITTVVVGDEPDEVAISADGRHVLVVNAYSETLSVVDTGTNAVVAEIPTGGAPRGVAVSPDGRRAYVALPGAVAVLDLPA</sequence>
<dbReference type="InterPro" id="IPR015943">
    <property type="entry name" value="WD40/YVTN_repeat-like_dom_sf"/>
</dbReference>
<dbReference type="RefSeq" id="WP_252439802.1">
    <property type="nucleotide sequence ID" value="NZ_JAGSOV010000037.1"/>
</dbReference>
<evidence type="ECO:0000259" key="2">
    <source>
        <dbReference type="PROSITE" id="PS50011"/>
    </source>
</evidence>
<dbReference type="SUPFAM" id="SSF56112">
    <property type="entry name" value="Protein kinase-like (PK-like)"/>
    <property type="match status" value="1"/>
</dbReference>
<dbReference type="PANTHER" id="PTHR47197:SF3">
    <property type="entry name" value="DIHYDRO-HEME D1 DEHYDROGENASE"/>
    <property type="match status" value="1"/>
</dbReference>
<dbReference type="Gene3D" id="2.130.10.10">
    <property type="entry name" value="YVTN repeat-like/Quinoprotein amine dehydrogenase"/>
    <property type="match status" value="2"/>
</dbReference>
<evidence type="ECO:0000313" key="4">
    <source>
        <dbReference type="Proteomes" id="UP001165283"/>
    </source>
</evidence>
<name>A0ABT1A1G1_9PSEU</name>
<dbReference type="PANTHER" id="PTHR47197">
    <property type="entry name" value="PROTEIN NIRF"/>
    <property type="match status" value="1"/>
</dbReference>
<dbReference type="InterPro" id="IPR011045">
    <property type="entry name" value="N2O_reductase_N"/>
</dbReference>
<dbReference type="EMBL" id="JAGSOV010000037">
    <property type="protein sequence ID" value="MCO1656763.1"/>
    <property type="molecule type" value="Genomic_DNA"/>
</dbReference>
<organism evidence="3 4">
    <name type="scientific">Pseudonocardia humida</name>
    <dbReference type="NCBI Taxonomy" id="2800819"/>
    <lineage>
        <taxon>Bacteria</taxon>
        <taxon>Bacillati</taxon>
        <taxon>Actinomycetota</taxon>
        <taxon>Actinomycetes</taxon>
        <taxon>Pseudonocardiales</taxon>
        <taxon>Pseudonocardiaceae</taxon>
        <taxon>Pseudonocardia</taxon>
    </lineage>
</organism>
<dbReference type="CDD" id="cd14014">
    <property type="entry name" value="STKc_PknB_like"/>
    <property type="match status" value="1"/>
</dbReference>
<accession>A0ABT1A1G1</accession>
<dbReference type="Pfam" id="PF00069">
    <property type="entry name" value="Pkinase"/>
    <property type="match status" value="1"/>
</dbReference>
<reference evidence="3" key="1">
    <citation type="submission" date="2021-04" db="EMBL/GenBank/DDBJ databases">
        <title>Pseudonocardia sp. nov., isolated from sandy soil of mangrove forest.</title>
        <authorList>
            <person name="Zan Z."/>
            <person name="Huang R."/>
            <person name="Liu W."/>
        </authorList>
    </citation>
    <scope>NUCLEOTIDE SEQUENCE</scope>
    <source>
        <strain evidence="3">S2-4</strain>
    </source>
</reference>
<dbReference type="InterPro" id="IPR011009">
    <property type="entry name" value="Kinase-like_dom_sf"/>
</dbReference>
<dbReference type="NCBIfam" id="TIGR02276">
    <property type="entry name" value="beta_rpt_yvtn"/>
    <property type="match status" value="4"/>
</dbReference>
<keyword evidence="4" id="KW-1185">Reference proteome</keyword>
<feature type="region of interest" description="Disordered" evidence="1">
    <location>
        <begin position="224"/>
        <end position="248"/>
    </location>
</feature>
<feature type="domain" description="Protein kinase" evidence="2">
    <location>
        <begin position="8"/>
        <end position="291"/>
    </location>
</feature>
<feature type="compositionally biased region" description="Pro residues" evidence="1">
    <location>
        <begin position="313"/>
        <end position="333"/>
    </location>
</feature>
<dbReference type="SUPFAM" id="SSF50974">
    <property type="entry name" value="Nitrous oxide reductase, N-terminal domain"/>
    <property type="match status" value="1"/>
</dbReference>
<dbReference type="Pfam" id="PF02239">
    <property type="entry name" value="Cytochrom_D1"/>
    <property type="match status" value="1"/>
</dbReference>
<feature type="region of interest" description="Disordered" evidence="1">
    <location>
        <begin position="286"/>
        <end position="343"/>
    </location>
</feature>
<dbReference type="Proteomes" id="UP001165283">
    <property type="component" value="Unassembled WGS sequence"/>
</dbReference>
<gene>
    <name evidence="3" type="ORF">KDL28_17020</name>
</gene>
<protein>
    <submittedName>
        <fullName evidence="3">Beta-propeller fold lactonase family protein</fullName>
    </submittedName>
</protein>
<dbReference type="Gene3D" id="3.30.200.20">
    <property type="entry name" value="Phosphorylase Kinase, domain 1"/>
    <property type="match status" value="1"/>
</dbReference>
<comment type="caution">
    <text evidence="3">The sequence shown here is derived from an EMBL/GenBank/DDBJ whole genome shotgun (WGS) entry which is preliminary data.</text>
</comment>